<evidence type="ECO:0000256" key="4">
    <source>
        <dbReference type="SAM" id="MobiDB-lite"/>
    </source>
</evidence>
<organism evidence="6 7">
    <name type="scientific">Prymnesium parvum</name>
    <name type="common">Toxic golden alga</name>
    <dbReference type="NCBI Taxonomy" id="97485"/>
    <lineage>
        <taxon>Eukaryota</taxon>
        <taxon>Haptista</taxon>
        <taxon>Haptophyta</taxon>
        <taxon>Prymnesiophyceae</taxon>
        <taxon>Prymnesiales</taxon>
        <taxon>Prymnesiaceae</taxon>
        <taxon>Prymnesium</taxon>
    </lineage>
</organism>
<dbReference type="PANTHER" id="PTHR15818:SF2">
    <property type="entry name" value="G-PATCH DOMAIN AND KOW MOTIFS-CONTAINING PROTEIN"/>
    <property type="match status" value="1"/>
</dbReference>
<dbReference type="EMBL" id="JBGBPQ010000024">
    <property type="protein sequence ID" value="KAL1499716.1"/>
    <property type="molecule type" value="Genomic_DNA"/>
</dbReference>
<dbReference type="GO" id="GO:0005681">
    <property type="term" value="C:spliceosomal complex"/>
    <property type="evidence" value="ECO:0007669"/>
    <property type="project" value="TreeGrafter"/>
</dbReference>
<dbReference type="Gene3D" id="2.30.30.140">
    <property type="match status" value="1"/>
</dbReference>
<keyword evidence="3" id="KW-0539">Nucleus</keyword>
<accession>A0AB34IK88</accession>
<dbReference type="Proteomes" id="UP001515480">
    <property type="component" value="Unassembled WGS sequence"/>
</dbReference>
<feature type="compositionally biased region" description="Basic residues" evidence="4">
    <location>
        <begin position="408"/>
        <end position="417"/>
    </location>
</feature>
<evidence type="ECO:0000313" key="6">
    <source>
        <dbReference type="EMBL" id="KAL1499716.1"/>
    </source>
</evidence>
<dbReference type="GO" id="GO:0000398">
    <property type="term" value="P:mRNA splicing, via spliceosome"/>
    <property type="evidence" value="ECO:0007669"/>
    <property type="project" value="InterPro"/>
</dbReference>
<keyword evidence="2" id="KW-0677">Repeat</keyword>
<feature type="region of interest" description="Disordered" evidence="4">
    <location>
        <begin position="1"/>
        <end position="58"/>
    </location>
</feature>
<dbReference type="InterPro" id="IPR026822">
    <property type="entry name" value="Spp2/MOS2_G-patch"/>
</dbReference>
<dbReference type="InterPro" id="IPR045166">
    <property type="entry name" value="Spp2-like"/>
</dbReference>
<gene>
    <name evidence="6" type="ORF">AB1Y20_012403</name>
</gene>
<reference evidence="6 7" key="1">
    <citation type="journal article" date="2024" name="Science">
        <title>Giant polyketide synthase enzymes in the biosynthesis of giant marine polyether toxins.</title>
        <authorList>
            <person name="Fallon T.R."/>
            <person name="Shende V.V."/>
            <person name="Wierzbicki I.H."/>
            <person name="Pendleton A.L."/>
            <person name="Watervoot N.F."/>
            <person name="Auber R.P."/>
            <person name="Gonzalez D.J."/>
            <person name="Wisecaver J.H."/>
            <person name="Moore B.S."/>
        </authorList>
    </citation>
    <scope>NUCLEOTIDE SEQUENCE [LARGE SCALE GENOMIC DNA]</scope>
    <source>
        <strain evidence="6 7">12B1</strain>
    </source>
</reference>
<evidence type="ECO:0000256" key="2">
    <source>
        <dbReference type="ARBA" id="ARBA00022737"/>
    </source>
</evidence>
<evidence type="ECO:0000313" key="7">
    <source>
        <dbReference type="Proteomes" id="UP001515480"/>
    </source>
</evidence>
<dbReference type="AlphaFoldDB" id="A0AB34IK88"/>
<name>A0AB34IK88_PRYPA</name>
<feature type="region of interest" description="Disordered" evidence="4">
    <location>
        <begin position="376"/>
        <end position="449"/>
    </location>
</feature>
<comment type="caution">
    <text evidence="6">The sequence shown here is derived from an EMBL/GenBank/DDBJ whole genome shotgun (WGS) entry which is preliminary data.</text>
</comment>
<feature type="compositionally biased region" description="Low complexity" evidence="4">
    <location>
        <begin position="7"/>
        <end position="30"/>
    </location>
</feature>
<protein>
    <recommendedName>
        <fullName evidence="5">Spp2/MOS2 G-patch domain-containing protein</fullName>
    </recommendedName>
</protein>
<feature type="compositionally biased region" description="Basic and acidic residues" evidence="4">
    <location>
        <begin position="418"/>
        <end position="432"/>
    </location>
</feature>
<dbReference type="Pfam" id="PF12656">
    <property type="entry name" value="G-patch_2"/>
    <property type="match status" value="1"/>
</dbReference>
<feature type="compositionally biased region" description="Basic and acidic residues" evidence="4">
    <location>
        <begin position="108"/>
        <end position="150"/>
    </location>
</feature>
<dbReference type="InterPro" id="IPR041994">
    <property type="entry name" value="GPKOW_KOW2"/>
</dbReference>
<feature type="compositionally biased region" description="Basic and acidic residues" evidence="4">
    <location>
        <begin position="376"/>
        <end position="393"/>
    </location>
</feature>
<dbReference type="Pfam" id="PF25088">
    <property type="entry name" value="GPKOW_C"/>
    <property type="match status" value="1"/>
</dbReference>
<evidence type="ECO:0000256" key="3">
    <source>
        <dbReference type="ARBA" id="ARBA00023242"/>
    </source>
</evidence>
<proteinExistence type="predicted"/>
<evidence type="ECO:0000256" key="1">
    <source>
        <dbReference type="ARBA" id="ARBA00004123"/>
    </source>
</evidence>
<feature type="domain" description="Spp2/MOS2 G-patch" evidence="5">
    <location>
        <begin position="195"/>
        <end position="251"/>
    </location>
</feature>
<sequence length="577" mass="62807">MPPPEPSAALETAAAPPSTAASGFSGFSMAAKRKAPVPHASANNMRAEGAEEEEEAKVELVGEMVEGQLDLPSEAPKVIAAQRNTFHLGGAQHLRGALGGGSAAANGEEGRMKEEAEVKGGEVKEREVKEEVKEEGEAMEEPKVKEEGEAKEEAAAVSDAAAAAALLDEVRMGGGASIFVSDEERYRRDVSTRAEEAAPSAYASMPVEEFGKAYLRGYEWVEGQGINGKGAAEPIEYVPRPQLLGLGAQPKAPEPKTHKKFIKPGESREAKKDLIYVDEQGRQRHVKKVGEKLVERGPTGMNKGAVVAITAGVHEGLYARVVSVGGLDEQLRVVGRLTMNGELVTVSAADVRPVRDLQLEKQRVGFTHEQAKQVERAMEEMAEEQEKEKREGEAAAEGSEEEGERGEGRKKHKSHKAEKRERARGEEREEKEHKKHKSHKERGEARKEEPWSAWVRESIRVRVVDKKLARGQWYNKKAVVVDVSGPDEFAVQMDDSAARVEGLKHAHVETALPKAGGTVLVLRGAHRMRRGRLLERHSSDARAVVQLSGDLQVVELSFDDVAEWVGGHGEALDVAEL</sequence>
<dbReference type="CDD" id="cd13153">
    <property type="entry name" value="KOW_GPKOW_B"/>
    <property type="match status" value="1"/>
</dbReference>
<keyword evidence="7" id="KW-1185">Reference proteome</keyword>
<dbReference type="PANTHER" id="PTHR15818">
    <property type="entry name" value="G PATCH AND KOW-CONTAINING"/>
    <property type="match status" value="1"/>
</dbReference>
<feature type="region of interest" description="Disordered" evidence="4">
    <location>
        <begin position="98"/>
        <end position="150"/>
    </location>
</feature>
<comment type="subcellular location">
    <subcellularLocation>
        <location evidence="1">Nucleus</location>
    </subcellularLocation>
</comment>
<evidence type="ECO:0000259" key="5">
    <source>
        <dbReference type="Pfam" id="PF12656"/>
    </source>
</evidence>